<dbReference type="GO" id="GO:0003700">
    <property type="term" value="F:DNA-binding transcription factor activity"/>
    <property type="evidence" value="ECO:0007669"/>
    <property type="project" value="TreeGrafter"/>
</dbReference>
<dbReference type="GO" id="GO:0006357">
    <property type="term" value="P:regulation of transcription by RNA polymerase II"/>
    <property type="evidence" value="ECO:0007669"/>
    <property type="project" value="TreeGrafter"/>
</dbReference>
<dbReference type="Gramene" id="ONK56911">
    <property type="protein sequence ID" value="ONK56911"/>
    <property type="gene ID" value="A4U43_C10F14550"/>
</dbReference>
<dbReference type="GO" id="GO:0000978">
    <property type="term" value="F:RNA polymerase II cis-regulatory region sequence-specific DNA binding"/>
    <property type="evidence" value="ECO:0007669"/>
    <property type="project" value="TreeGrafter"/>
</dbReference>
<feature type="compositionally biased region" description="Basic and acidic residues" evidence="2">
    <location>
        <begin position="387"/>
        <end position="408"/>
    </location>
</feature>
<dbReference type="AlphaFoldDB" id="A0A5P1E2Q1"/>
<evidence type="ECO:0000256" key="2">
    <source>
        <dbReference type="SAM" id="MobiDB-lite"/>
    </source>
</evidence>
<dbReference type="PANTHER" id="PTHR10015">
    <property type="entry name" value="HEAT SHOCK TRANSCRIPTION FACTOR"/>
    <property type="match status" value="1"/>
</dbReference>
<feature type="region of interest" description="Disordered" evidence="2">
    <location>
        <begin position="376"/>
        <end position="408"/>
    </location>
</feature>
<dbReference type="PANTHER" id="PTHR10015:SF337">
    <property type="entry name" value="HEAT STRESS TRANSCRIPTION FACTOR A-3"/>
    <property type="match status" value="1"/>
</dbReference>
<evidence type="ECO:0000256" key="1">
    <source>
        <dbReference type="SAM" id="Coils"/>
    </source>
</evidence>
<feature type="coiled-coil region" evidence="1">
    <location>
        <begin position="58"/>
        <end position="85"/>
    </location>
</feature>
<proteinExistence type="predicted"/>
<dbReference type="EMBL" id="CM007390">
    <property type="protein sequence ID" value="ONK56911.1"/>
    <property type="molecule type" value="Genomic_DNA"/>
</dbReference>
<dbReference type="Proteomes" id="UP000243459">
    <property type="component" value="Chromosome 10"/>
</dbReference>
<evidence type="ECO:0000313" key="3">
    <source>
        <dbReference type="EMBL" id="ONK56911.1"/>
    </source>
</evidence>
<keyword evidence="4" id="KW-1185">Reference proteome</keyword>
<dbReference type="GO" id="GO:0034605">
    <property type="term" value="P:cellular response to heat"/>
    <property type="evidence" value="ECO:0007669"/>
    <property type="project" value="TreeGrafter"/>
</dbReference>
<evidence type="ECO:0008006" key="5">
    <source>
        <dbReference type="Google" id="ProtNLM"/>
    </source>
</evidence>
<sequence length="408" mass="44619">MILEPSLLGFRKIGTDRWEFANEDFMRGKRTLLKYISRRRSSQVQLGAQVGSSLDMGKLGAESEVQKLKREKELLMQEVVQLRQEHLMTVQKMDSLNQRMQSTEVRQRQMVSFLAKLLQSPVFLGHLKQLKKQREIGSVRVRRRFLKQQQRQQPPSSSVSATTMNQQLVKHQSSIWDSSALASLLPDIEIGEGSSAVVPVSEHGGQETFGGSSDPANLKGKNLLSSQIDVGCSGTDYMISLPDDVMPEDLVSGDILPAGLTVGGADSAPFASSKGKGVLNFEADESGAAGIDFLEALPESMSQEQMFPDAVTPASDCVSKEGIWGIADFEAGDGSFSSGHAVWDSLGHYGHAQEVEVEPGSCSLWDLGLHALEEDLDIDEYMGGESSRQEPKDDGGQMNEDRPGEFKP</sequence>
<evidence type="ECO:0000313" key="4">
    <source>
        <dbReference type="Proteomes" id="UP000243459"/>
    </source>
</evidence>
<dbReference type="GO" id="GO:0005634">
    <property type="term" value="C:nucleus"/>
    <property type="evidence" value="ECO:0007669"/>
    <property type="project" value="TreeGrafter"/>
</dbReference>
<dbReference type="OMA" id="VSKQDVW"/>
<organism evidence="3 4">
    <name type="scientific">Asparagus officinalis</name>
    <name type="common">Garden asparagus</name>
    <dbReference type="NCBI Taxonomy" id="4686"/>
    <lineage>
        <taxon>Eukaryota</taxon>
        <taxon>Viridiplantae</taxon>
        <taxon>Streptophyta</taxon>
        <taxon>Embryophyta</taxon>
        <taxon>Tracheophyta</taxon>
        <taxon>Spermatophyta</taxon>
        <taxon>Magnoliopsida</taxon>
        <taxon>Liliopsida</taxon>
        <taxon>Asparagales</taxon>
        <taxon>Asparagaceae</taxon>
        <taxon>Asparagoideae</taxon>
        <taxon>Asparagus</taxon>
    </lineage>
</organism>
<accession>A0A5P1E2Q1</accession>
<reference evidence="4" key="1">
    <citation type="journal article" date="2017" name="Nat. Commun.">
        <title>The asparagus genome sheds light on the origin and evolution of a young Y chromosome.</title>
        <authorList>
            <person name="Harkess A."/>
            <person name="Zhou J."/>
            <person name="Xu C."/>
            <person name="Bowers J.E."/>
            <person name="Van der Hulst R."/>
            <person name="Ayyampalayam S."/>
            <person name="Mercati F."/>
            <person name="Riccardi P."/>
            <person name="McKain M.R."/>
            <person name="Kakrana A."/>
            <person name="Tang H."/>
            <person name="Ray J."/>
            <person name="Groenendijk J."/>
            <person name="Arikit S."/>
            <person name="Mathioni S.M."/>
            <person name="Nakano M."/>
            <person name="Shan H."/>
            <person name="Telgmann-Rauber A."/>
            <person name="Kanno A."/>
            <person name="Yue Z."/>
            <person name="Chen H."/>
            <person name="Li W."/>
            <person name="Chen Y."/>
            <person name="Xu X."/>
            <person name="Zhang Y."/>
            <person name="Luo S."/>
            <person name="Chen H."/>
            <person name="Gao J."/>
            <person name="Mao Z."/>
            <person name="Pires J.C."/>
            <person name="Luo M."/>
            <person name="Kudrna D."/>
            <person name="Wing R.A."/>
            <person name="Meyers B.C."/>
            <person name="Yi K."/>
            <person name="Kong H."/>
            <person name="Lavrijsen P."/>
            <person name="Sunseri F."/>
            <person name="Falavigna A."/>
            <person name="Ye Y."/>
            <person name="Leebens-Mack J.H."/>
            <person name="Chen G."/>
        </authorList>
    </citation>
    <scope>NUCLEOTIDE SEQUENCE [LARGE SCALE GENOMIC DNA]</scope>
    <source>
        <strain evidence="4">cv. DH0086</strain>
    </source>
</reference>
<gene>
    <name evidence="3" type="ORF">A4U43_C10F14550</name>
</gene>
<keyword evidence="1" id="KW-0175">Coiled coil</keyword>
<name>A0A5P1E2Q1_ASPOF</name>
<protein>
    <recommendedName>
        <fullName evidence="5">HSF-type DNA-binding domain-containing protein</fullName>
    </recommendedName>
</protein>